<evidence type="ECO:0000313" key="2">
    <source>
        <dbReference type="EMBL" id="TMI83683.1"/>
    </source>
</evidence>
<reference evidence="2 3" key="1">
    <citation type="journal article" date="2019" name="Nat. Microbiol.">
        <title>Mediterranean grassland soil C-N compound turnover is dependent on rainfall and depth, and is mediated by genomically divergent microorganisms.</title>
        <authorList>
            <person name="Diamond S."/>
            <person name="Andeer P.F."/>
            <person name="Li Z."/>
            <person name="Crits-Christoph A."/>
            <person name="Burstein D."/>
            <person name="Anantharaman K."/>
            <person name="Lane K.R."/>
            <person name="Thomas B.C."/>
            <person name="Pan C."/>
            <person name="Northen T.R."/>
            <person name="Banfield J.F."/>
        </authorList>
    </citation>
    <scope>NUCLEOTIDE SEQUENCE [LARGE SCALE GENOMIC DNA]</scope>
    <source>
        <strain evidence="2">NP_6</strain>
    </source>
</reference>
<accession>A0A537JJG2</accession>
<feature type="region of interest" description="Disordered" evidence="1">
    <location>
        <begin position="96"/>
        <end position="117"/>
    </location>
</feature>
<gene>
    <name evidence="2" type="ORF">E6H03_03250</name>
</gene>
<dbReference type="Pfam" id="PF01371">
    <property type="entry name" value="Trp_repressor"/>
    <property type="match status" value="1"/>
</dbReference>
<dbReference type="InterPro" id="IPR000831">
    <property type="entry name" value="Trp_repress"/>
</dbReference>
<dbReference type="GO" id="GO:0003700">
    <property type="term" value="F:DNA-binding transcription factor activity"/>
    <property type="evidence" value="ECO:0007669"/>
    <property type="project" value="InterPro"/>
</dbReference>
<evidence type="ECO:0008006" key="4">
    <source>
        <dbReference type="Google" id="ProtNLM"/>
    </source>
</evidence>
<dbReference type="PANTHER" id="PTHR40080">
    <property type="entry name" value="LMO1763 PROTEIN"/>
    <property type="match status" value="1"/>
</dbReference>
<dbReference type="EMBL" id="VBAN01000098">
    <property type="protein sequence ID" value="TMI83683.1"/>
    <property type="molecule type" value="Genomic_DNA"/>
</dbReference>
<sequence>MVNPKLRGPLTDHLFRAVLQLRTVEECYRFFEDLCTIGEVKALAQRFEVARMLDAGNTYEEIAARTGASSATISRVGRFLDYGADGYALVLKRMAGAAASEARRRDRQGGRRRRRGA</sequence>
<dbReference type="SUPFAM" id="SSF48295">
    <property type="entry name" value="TrpR-like"/>
    <property type="match status" value="1"/>
</dbReference>
<dbReference type="GO" id="GO:0043565">
    <property type="term" value="F:sequence-specific DNA binding"/>
    <property type="evidence" value="ECO:0007669"/>
    <property type="project" value="InterPro"/>
</dbReference>
<dbReference type="InterPro" id="IPR013368">
    <property type="entry name" value="YecD_YerC"/>
</dbReference>
<evidence type="ECO:0000313" key="3">
    <source>
        <dbReference type="Proteomes" id="UP000318093"/>
    </source>
</evidence>
<dbReference type="InterPro" id="IPR010921">
    <property type="entry name" value="Trp_repressor/repl_initiator"/>
</dbReference>
<dbReference type="AlphaFoldDB" id="A0A537JJG2"/>
<dbReference type="NCBIfam" id="TIGR02531">
    <property type="entry name" value="yecD_yerC"/>
    <property type="match status" value="1"/>
</dbReference>
<proteinExistence type="predicted"/>
<organism evidence="2 3">
    <name type="scientific">Candidatus Segetimicrobium genomatis</name>
    <dbReference type="NCBI Taxonomy" id="2569760"/>
    <lineage>
        <taxon>Bacteria</taxon>
        <taxon>Bacillati</taxon>
        <taxon>Candidatus Sysuimicrobiota</taxon>
        <taxon>Candidatus Sysuimicrobiia</taxon>
        <taxon>Candidatus Sysuimicrobiales</taxon>
        <taxon>Candidatus Segetimicrobiaceae</taxon>
        <taxon>Candidatus Segetimicrobium</taxon>
    </lineage>
</organism>
<dbReference type="InterPro" id="IPR038116">
    <property type="entry name" value="TrpR-like_sf"/>
</dbReference>
<dbReference type="Gene3D" id="1.10.1270.10">
    <property type="entry name" value="TrpR-like"/>
    <property type="match status" value="1"/>
</dbReference>
<dbReference type="PANTHER" id="PTHR40080:SF1">
    <property type="entry name" value="TRPR-LIKE PROTEIN YERC_YECD"/>
    <property type="match status" value="1"/>
</dbReference>
<dbReference type="PIRSF" id="PIRSF012508">
    <property type="entry name" value="YerC"/>
    <property type="match status" value="1"/>
</dbReference>
<name>A0A537JJG2_9BACT</name>
<dbReference type="Proteomes" id="UP000318093">
    <property type="component" value="Unassembled WGS sequence"/>
</dbReference>
<evidence type="ECO:0000256" key="1">
    <source>
        <dbReference type="SAM" id="MobiDB-lite"/>
    </source>
</evidence>
<protein>
    <recommendedName>
        <fullName evidence="4">TrpR YerC/YecD</fullName>
    </recommendedName>
</protein>
<comment type="caution">
    <text evidence="2">The sequence shown here is derived from an EMBL/GenBank/DDBJ whole genome shotgun (WGS) entry which is preliminary data.</text>
</comment>